<dbReference type="InterPro" id="IPR043502">
    <property type="entry name" value="DNA/RNA_pol_sf"/>
</dbReference>
<reference evidence="2" key="2">
    <citation type="submission" date="2021-03" db="UniProtKB">
        <authorList>
            <consortium name="EnsemblPlants"/>
        </authorList>
    </citation>
    <scope>IDENTIFICATION</scope>
</reference>
<protein>
    <recommendedName>
        <fullName evidence="1">Reverse transcriptase domain-containing protein</fullName>
    </recommendedName>
</protein>
<dbReference type="OMA" id="FREVEWK"/>
<dbReference type="EnsemblPlants" id="AUR62038626-RA">
    <property type="protein sequence ID" value="AUR62038626-RA:cds"/>
    <property type="gene ID" value="AUR62038626"/>
</dbReference>
<dbReference type="InterPro" id="IPR053134">
    <property type="entry name" value="RNA-dir_DNA_polymerase"/>
</dbReference>
<proteinExistence type="predicted"/>
<dbReference type="PANTHER" id="PTHR24559:SF444">
    <property type="entry name" value="REVERSE TRANSCRIPTASE DOMAIN-CONTAINING PROTEIN"/>
    <property type="match status" value="1"/>
</dbReference>
<sequence>MPVADILIDASSRHEFVSTLDGLARYHQIWIAEDDRSKTVFRCPGSLGLYEYVAMSFGLKNAGATYQRAMNLIFDEMIGNFIKVYINDVLVKSHDLSKQLEHLILAFERMRNFNLKMNPLKCAFGVKASNFLGFLVDRNGIEDDENKAKVVLEASPPTNKKELQKFMGQINYV</sequence>
<keyword evidence="3" id="KW-1185">Reference proteome</keyword>
<dbReference type="Proteomes" id="UP000596660">
    <property type="component" value="Unplaced"/>
</dbReference>
<reference evidence="2" key="1">
    <citation type="journal article" date="2017" name="Nature">
        <title>The genome of Chenopodium quinoa.</title>
        <authorList>
            <person name="Jarvis D.E."/>
            <person name="Ho Y.S."/>
            <person name="Lightfoot D.J."/>
            <person name="Schmoeckel S.M."/>
            <person name="Li B."/>
            <person name="Borm T.J.A."/>
            <person name="Ohyanagi H."/>
            <person name="Mineta K."/>
            <person name="Michell C.T."/>
            <person name="Saber N."/>
            <person name="Kharbatia N.M."/>
            <person name="Rupper R.R."/>
            <person name="Sharp A.R."/>
            <person name="Dally N."/>
            <person name="Boughton B.A."/>
            <person name="Woo Y.H."/>
            <person name="Gao G."/>
            <person name="Schijlen E.G.W.M."/>
            <person name="Guo X."/>
            <person name="Momin A.A."/>
            <person name="Negrao S."/>
            <person name="Al-Babili S."/>
            <person name="Gehring C."/>
            <person name="Roessner U."/>
            <person name="Jung C."/>
            <person name="Murphy K."/>
            <person name="Arold S.T."/>
            <person name="Gojobori T."/>
            <person name="van der Linden C.G."/>
            <person name="van Loo E.N."/>
            <person name="Jellen E.N."/>
            <person name="Maughan P.J."/>
            <person name="Tester M."/>
        </authorList>
    </citation>
    <scope>NUCLEOTIDE SEQUENCE [LARGE SCALE GENOMIC DNA]</scope>
    <source>
        <strain evidence="2">cv. PI 614886</strain>
    </source>
</reference>
<organism evidence="2 3">
    <name type="scientific">Chenopodium quinoa</name>
    <name type="common">Quinoa</name>
    <dbReference type="NCBI Taxonomy" id="63459"/>
    <lineage>
        <taxon>Eukaryota</taxon>
        <taxon>Viridiplantae</taxon>
        <taxon>Streptophyta</taxon>
        <taxon>Embryophyta</taxon>
        <taxon>Tracheophyta</taxon>
        <taxon>Spermatophyta</taxon>
        <taxon>Magnoliopsida</taxon>
        <taxon>eudicotyledons</taxon>
        <taxon>Gunneridae</taxon>
        <taxon>Pentapetalae</taxon>
        <taxon>Caryophyllales</taxon>
        <taxon>Chenopodiaceae</taxon>
        <taxon>Chenopodioideae</taxon>
        <taxon>Atripliceae</taxon>
        <taxon>Chenopodium</taxon>
    </lineage>
</organism>
<name>A0A803N0Z2_CHEQI</name>
<dbReference type="AlphaFoldDB" id="A0A803N0Z2"/>
<dbReference type="InterPro" id="IPR000477">
    <property type="entry name" value="RT_dom"/>
</dbReference>
<dbReference type="Gramene" id="AUR62038626-RA">
    <property type="protein sequence ID" value="AUR62038626-RA:cds"/>
    <property type="gene ID" value="AUR62038626"/>
</dbReference>
<feature type="domain" description="Reverse transcriptase" evidence="1">
    <location>
        <begin position="11"/>
        <end position="134"/>
    </location>
</feature>
<dbReference type="SUPFAM" id="SSF56672">
    <property type="entry name" value="DNA/RNA polymerases"/>
    <property type="match status" value="1"/>
</dbReference>
<accession>A0A803N0Z2</accession>
<dbReference type="Gene3D" id="3.30.70.270">
    <property type="match status" value="1"/>
</dbReference>
<evidence type="ECO:0000259" key="1">
    <source>
        <dbReference type="Pfam" id="PF00078"/>
    </source>
</evidence>
<dbReference type="Pfam" id="PF00078">
    <property type="entry name" value="RVT_1"/>
    <property type="match status" value="1"/>
</dbReference>
<evidence type="ECO:0000313" key="2">
    <source>
        <dbReference type="EnsemblPlants" id="AUR62038626-RA:cds"/>
    </source>
</evidence>
<dbReference type="InterPro" id="IPR043128">
    <property type="entry name" value="Rev_trsase/Diguanyl_cyclase"/>
</dbReference>
<dbReference type="Gene3D" id="3.10.10.10">
    <property type="entry name" value="HIV Type 1 Reverse Transcriptase, subunit A, domain 1"/>
    <property type="match status" value="1"/>
</dbReference>
<dbReference type="CDD" id="cd01647">
    <property type="entry name" value="RT_LTR"/>
    <property type="match status" value="1"/>
</dbReference>
<evidence type="ECO:0000313" key="3">
    <source>
        <dbReference type="Proteomes" id="UP000596660"/>
    </source>
</evidence>
<dbReference type="PANTHER" id="PTHR24559">
    <property type="entry name" value="TRANSPOSON TY3-I GAG-POL POLYPROTEIN"/>
    <property type="match status" value="1"/>
</dbReference>